<dbReference type="AlphaFoldDB" id="A0A1M6KKT5"/>
<proteinExistence type="predicted"/>
<evidence type="ECO:0000313" key="1">
    <source>
        <dbReference type="EMBL" id="SHJ59567.1"/>
    </source>
</evidence>
<reference evidence="2" key="1">
    <citation type="submission" date="2016-11" db="EMBL/GenBank/DDBJ databases">
        <authorList>
            <person name="Varghese N."/>
            <person name="Submissions S."/>
        </authorList>
    </citation>
    <scope>NUCLEOTIDE SEQUENCE [LARGE SCALE GENOMIC DNA]</scope>
    <source>
        <strain evidence="2">DSM 16057</strain>
    </source>
</reference>
<accession>A0A1M6KKT5</accession>
<dbReference type="Proteomes" id="UP000184529">
    <property type="component" value="Unassembled WGS sequence"/>
</dbReference>
<dbReference type="EMBL" id="FQZM01000043">
    <property type="protein sequence ID" value="SHJ59567.1"/>
    <property type="molecule type" value="Genomic_DNA"/>
</dbReference>
<organism evidence="1 2">
    <name type="scientific">Desulfofundulus thermosubterraneus DSM 16057</name>
    <dbReference type="NCBI Taxonomy" id="1121432"/>
    <lineage>
        <taxon>Bacteria</taxon>
        <taxon>Bacillati</taxon>
        <taxon>Bacillota</taxon>
        <taxon>Clostridia</taxon>
        <taxon>Eubacteriales</taxon>
        <taxon>Peptococcaceae</taxon>
        <taxon>Desulfofundulus</taxon>
    </lineage>
</organism>
<name>A0A1M6KKT5_9FIRM</name>
<dbReference type="STRING" id="1121432.SAMN02745219_02905"/>
<evidence type="ECO:0000313" key="2">
    <source>
        <dbReference type="Proteomes" id="UP000184529"/>
    </source>
</evidence>
<keyword evidence="2" id="KW-1185">Reference proteome</keyword>
<gene>
    <name evidence="1" type="ORF">SAMN02745219_02905</name>
</gene>
<protein>
    <submittedName>
        <fullName evidence="1">Uncharacterized protein</fullName>
    </submittedName>
</protein>
<sequence>MKQQDYLKRVITERIRILKDCREKAKPQYRESYDISIRTLEWVLTKFPREGGAGTDGDSLHN</sequence>